<organism evidence="1">
    <name type="scientific">Microviridae sp. cts131</name>
    <dbReference type="NCBI Taxonomy" id="2825008"/>
    <lineage>
        <taxon>Viruses</taxon>
        <taxon>Monodnaviria</taxon>
        <taxon>Sangervirae</taxon>
        <taxon>Phixviricota</taxon>
        <taxon>Malgrandaviricetes</taxon>
        <taxon>Petitvirales</taxon>
        <taxon>Microviridae</taxon>
    </lineage>
</organism>
<dbReference type="EMBL" id="BK057818">
    <property type="protein sequence ID" value="DAE25644.1"/>
    <property type="molecule type" value="Genomic_DNA"/>
</dbReference>
<sequence length="82" mass="9645">MLNDVNPLFRTDIPFPFDVRLVRAVPTGKSCRMYVYVHLGRNVRHFWTTYNPLSKFDEDIALRNLFGRANAFLDSLKPRKIC</sequence>
<protein>
    <submittedName>
        <fullName evidence="1">Uncharacterized protein</fullName>
    </submittedName>
</protein>
<accession>A0A8S5R3X5</accession>
<proteinExistence type="predicted"/>
<name>A0A8S5R3X5_9VIRU</name>
<evidence type="ECO:0000313" key="1">
    <source>
        <dbReference type="EMBL" id="DAE25644.1"/>
    </source>
</evidence>
<reference evidence="1" key="1">
    <citation type="journal article" date="2021" name="Proc. Natl. Acad. Sci. U.S.A.">
        <title>A Catalog of Tens of Thousands of Viruses from Human Metagenomes Reveals Hidden Associations with Chronic Diseases.</title>
        <authorList>
            <person name="Tisza M.J."/>
            <person name="Buck C.B."/>
        </authorList>
    </citation>
    <scope>NUCLEOTIDE SEQUENCE</scope>
    <source>
        <strain evidence="1">Cts131</strain>
    </source>
</reference>